<dbReference type="InterPro" id="IPR036573">
    <property type="entry name" value="CBM_sf_5/12"/>
</dbReference>
<dbReference type="Gene3D" id="2.10.10.20">
    <property type="entry name" value="Carbohydrate-binding module superfamily 5/12"/>
    <property type="match status" value="1"/>
</dbReference>
<evidence type="ECO:0000313" key="2">
    <source>
        <dbReference type="EMBL" id="MBD1602550.1"/>
    </source>
</evidence>
<gene>
    <name evidence="2" type="ORF">HAQ05_28200</name>
</gene>
<keyword evidence="3" id="KW-1185">Reference proteome</keyword>
<feature type="non-terminal residue" evidence="2">
    <location>
        <position position="1"/>
    </location>
</feature>
<comment type="caution">
    <text evidence="2">The sequence shown here is derived from an EMBL/GenBank/DDBJ whole genome shotgun (WGS) entry which is preliminary data.</text>
</comment>
<accession>A0ABR7ZAU2</accession>
<evidence type="ECO:0000259" key="1">
    <source>
        <dbReference type="Pfam" id="PF24489"/>
    </source>
</evidence>
<dbReference type="Proteomes" id="UP000805841">
    <property type="component" value="Unassembled WGS sequence"/>
</dbReference>
<dbReference type="EMBL" id="JAAOCA010000145">
    <property type="protein sequence ID" value="MBD1602550.1"/>
    <property type="molecule type" value="Genomic_DNA"/>
</dbReference>
<dbReference type="RefSeq" id="WP_420825804.1">
    <property type="nucleotide sequence ID" value="NZ_JAAOCA010000145.1"/>
</dbReference>
<dbReference type="SUPFAM" id="SSF51055">
    <property type="entry name" value="Carbohydrate binding domain"/>
    <property type="match status" value="1"/>
</dbReference>
<reference evidence="2 3" key="1">
    <citation type="journal article" date="2020" name="Insects">
        <title>Bacteria Belonging to Pseudomonas typographi sp. nov. from the Bark Beetle Ips typographus Have Genomic Potential to Aid in the Host Ecology.</title>
        <authorList>
            <person name="Peral-Aranega E."/>
            <person name="Saati-Santamaria Z."/>
            <person name="Kolarik M."/>
            <person name="Rivas R."/>
            <person name="Garcia-Fraile P."/>
        </authorList>
    </citation>
    <scope>NUCLEOTIDE SEQUENCE [LARGE SCALE GENOMIC DNA]</scope>
    <source>
        <strain evidence="2 3">CA3A</strain>
    </source>
</reference>
<dbReference type="Pfam" id="PF24489">
    <property type="entry name" value="Ig_J_second"/>
    <property type="match status" value="1"/>
</dbReference>
<proteinExistence type="predicted"/>
<organism evidence="2 3">
    <name type="scientific">Pseudomonas typographi</name>
    <dbReference type="NCBI Taxonomy" id="2715964"/>
    <lineage>
        <taxon>Bacteria</taxon>
        <taxon>Pseudomonadati</taxon>
        <taxon>Pseudomonadota</taxon>
        <taxon>Gammaproteobacteria</taxon>
        <taxon>Pseudomonadales</taxon>
        <taxon>Pseudomonadaceae</taxon>
        <taxon>Pseudomonas</taxon>
    </lineage>
</organism>
<feature type="non-terminal residue" evidence="2">
    <location>
        <position position="141"/>
    </location>
</feature>
<protein>
    <submittedName>
        <fullName evidence="2">Host specificity protein J</fullName>
    </submittedName>
</protein>
<evidence type="ECO:0000313" key="3">
    <source>
        <dbReference type="Proteomes" id="UP000805841"/>
    </source>
</evidence>
<sequence length="141" mass="15355">LAFYTNYYYFIRSRNAYGVSGFLKVPASTSNDVRAFLAALAGQIGESELSQEINEKIADLADQIAALDGLSAYKEDQTYTTGDMVVAGGRIYQATQDVPKETPPPNADYWLDVGQSIETANGLAQQVEQNTTKITDLESEA</sequence>
<dbReference type="InterPro" id="IPR057587">
    <property type="entry name" value="GpJ_Ig_second"/>
</dbReference>
<name>A0ABR7ZAU2_9PSED</name>
<feature type="domain" description="Tip attachment protein J second Ig-like" evidence="1">
    <location>
        <begin position="5"/>
        <end position="38"/>
    </location>
</feature>